<dbReference type="AlphaFoldDB" id="A0A2T0LF92"/>
<comment type="function">
    <text evidence="2 3">Might take part in the signal recognition particle (SRP) pathway. This is inferred from the conservation of its genetic proximity to ftsY/ffh. May be a regulatory protein.</text>
</comment>
<dbReference type="InterPro" id="IPR036388">
    <property type="entry name" value="WH-like_DNA-bd_sf"/>
</dbReference>
<accession>A0A2T0LF92</accession>
<dbReference type="HAMAP" id="MF_00245">
    <property type="entry name" value="UPF0122"/>
    <property type="match status" value="1"/>
</dbReference>
<keyword evidence="6" id="KW-1185">Reference proteome</keyword>
<dbReference type="EMBL" id="PVNE01000010">
    <property type="protein sequence ID" value="PRX40879.1"/>
    <property type="molecule type" value="Genomic_DNA"/>
</dbReference>
<dbReference type="Proteomes" id="UP000237797">
    <property type="component" value="Unassembled WGS sequence"/>
</dbReference>
<dbReference type="Pfam" id="PF04297">
    <property type="entry name" value="UPF0122"/>
    <property type="match status" value="1"/>
</dbReference>
<dbReference type="NCBIfam" id="NF045758">
    <property type="entry name" value="YlxM"/>
    <property type="match status" value="1"/>
</dbReference>
<dbReference type="InterPro" id="IPR013324">
    <property type="entry name" value="RNA_pol_sigma_r3/r4-like"/>
</dbReference>
<proteinExistence type="inferred from homology"/>
<dbReference type="SUPFAM" id="SSF88659">
    <property type="entry name" value="Sigma3 and sigma4 domains of RNA polymerase sigma factors"/>
    <property type="match status" value="1"/>
</dbReference>
<comment type="caution">
    <text evidence="5">The sequence shown here is derived from an EMBL/GenBank/DDBJ whole genome shotgun (WGS) entry which is preliminary data.</text>
</comment>
<evidence type="ECO:0000313" key="6">
    <source>
        <dbReference type="Proteomes" id="UP000237797"/>
    </source>
</evidence>
<evidence type="ECO:0000256" key="1">
    <source>
        <dbReference type="ARBA" id="ARBA00008720"/>
    </source>
</evidence>
<dbReference type="InterPro" id="IPR007394">
    <property type="entry name" value="UPF0122"/>
</dbReference>
<reference evidence="5 6" key="1">
    <citation type="submission" date="2018-03" db="EMBL/GenBank/DDBJ databases">
        <title>Genomic Encyclopedia of Archaeal and Bacterial Type Strains, Phase II (KMG-II): from individual species to whole genera.</title>
        <authorList>
            <person name="Goeker M."/>
        </authorList>
    </citation>
    <scope>NUCLEOTIDE SEQUENCE [LARGE SCALE GENOMIC DNA]</scope>
    <source>
        <strain evidence="5 6">DSM 44946</strain>
    </source>
</reference>
<sequence>MTPAFGFYMMRYCEASGAEVTAMLEKTTRINLLYDFYGPLLTDKQRAMLELYYHEDWSLGEIAGHYGISRQAVYEAVKRAQDVMIDLESRLRLLEKHRRRREIAEEMLRRLEEIPEGKRVAEPLIRQLLDLD</sequence>
<name>A0A2T0LF92_9BACL</name>
<dbReference type="PANTHER" id="PTHR40083">
    <property type="entry name" value="UPF0122 PROTEIN CBO2450/CLC_2298"/>
    <property type="match status" value="1"/>
</dbReference>
<feature type="coiled-coil region" evidence="4">
    <location>
        <begin position="77"/>
        <end position="114"/>
    </location>
</feature>
<evidence type="ECO:0000313" key="5">
    <source>
        <dbReference type="EMBL" id="PRX40879.1"/>
    </source>
</evidence>
<evidence type="ECO:0000256" key="4">
    <source>
        <dbReference type="SAM" id="Coils"/>
    </source>
</evidence>
<keyword evidence="4" id="KW-0175">Coiled coil</keyword>
<dbReference type="PANTHER" id="PTHR40083:SF1">
    <property type="entry name" value="UPF0122 PROTEIN YLXM"/>
    <property type="match status" value="1"/>
</dbReference>
<evidence type="ECO:0000256" key="2">
    <source>
        <dbReference type="ARBA" id="ARBA00024764"/>
    </source>
</evidence>
<evidence type="ECO:0000256" key="3">
    <source>
        <dbReference type="HAMAP-Rule" id="MF_00245"/>
    </source>
</evidence>
<gene>
    <name evidence="5" type="ORF">CLV97_11071</name>
</gene>
<dbReference type="Gene3D" id="1.10.10.10">
    <property type="entry name" value="Winged helix-like DNA-binding domain superfamily/Winged helix DNA-binding domain"/>
    <property type="match status" value="1"/>
</dbReference>
<organism evidence="5 6">
    <name type="scientific">Planifilum fimeticola</name>
    <dbReference type="NCBI Taxonomy" id="201975"/>
    <lineage>
        <taxon>Bacteria</taxon>
        <taxon>Bacillati</taxon>
        <taxon>Bacillota</taxon>
        <taxon>Bacilli</taxon>
        <taxon>Bacillales</taxon>
        <taxon>Thermoactinomycetaceae</taxon>
        <taxon>Planifilum</taxon>
    </lineage>
</organism>
<protein>
    <recommendedName>
        <fullName evidence="3">UPF0122 protein CLV97_11071</fullName>
    </recommendedName>
</protein>
<comment type="similarity">
    <text evidence="1 3">Belongs to the UPF0122 family.</text>
</comment>
<dbReference type="InterPro" id="IPR054831">
    <property type="entry name" value="UPF0122_fam_protein"/>
</dbReference>